<keyword evidence="2" id="KW-0548">Nucleotidyltransferase</keyword>
<dbReference type="EMBL" id="NXGD01000004">
    <property type="protein sequence ID" value="PRN00867.1"/>
    <property type="molecule type" value="Genomic_DNA"/>
</dbReference>
<sequence>MKVLILAGGYGTRLSEETDLRPKPMVEIGGKPILWHIMKLYSHYGFNDFIILLGYKGYYIKEYFANYYLHQSDVTFDMKNGQMEVHNNTSEPWKVTLIDTGLNSMTGGRIKRASKYINNERFMLTYGDGVSDVNIKNLLDFHIQNNSKLTMTAIQPAGRFGALDLNGHKITDFVEKPAGDGNWINGGFMVCEPEILNYIEDDFTVFEQDPLKKLASQNVTNAFKHYGFWQCMDTLRDKFLLNQMWEENKAPWKLWK</sequence>
<dbReference type="InterPro" id="IPR046981">
    <property type="entry name" value="G1P_cyt_trans"/>
</dbReference>
<dbReference type="SUPFAM" id="SSF53448">
    <property type="entry name" value="Nucleotide-diphospho-sugar transferases"/>
    <property type="match status" value="1"/>
</dbReference>
<protein>
    <submittedName>
        <fullName evidence="2">Glucose-1-phosphate cytidylyltransferase</fullName>
    </submittedName>
</protein>
<keyword evidence="2" id="KW-0808">Transferase</keyword>
<reference evidence="2 3" key="1">
    <citation type="submission" date="2017-09" db="EMBL/GenBank/DDBJ databases">
        <title>Reassesment of A. cryaerophilus.</title>
        <authorList>
            <person name="Perez-Cataluna A."/>
            <person name="Collado L."/>
            <person name="Salgado O."/>
            <person name="Lefinanco V."/>
            <person name="Figueras M.J."/>
        </authorList>
    </citation>
    <scope>NUCLEOTIDE SEQUENCE [LARGE SCALE GENOMIC DNA]</scope>
    <source>
        <strain evidence="2 3">LMG 10229</strain>
    </source>
</reference>
<dbReference type="InterPro" id="IPR013446">
    <property type="entry name" value="G1P_cyt_trans-like"/>
</dbReference>
<evidence type="ECO:0000313" key="2">
    <source>
        <dbReference type="EMBL" id="PRN00867.1"/>
    </source>
</evidence>
<dbReference type="CDD" id="cd02524">
    <property type="entry name" value="G1P_cytidylyltransferase"/>
    <property type="match status" value="1"/>
</dbReference>
<dbReference type="Gene3D" id="3.90.550.10">
    <property type="entry name" value="Spore Coat Polysaccharide Biosynthesis Protein SpsA, Chain A"/>
    <property type="match status" value="1"/>
</dbReference>
<evidence type="ECO:0000313" key="3">
    <source>
        <dbReference type="Proteomes" id="UP000238811"/>
    </source>
</evidence>
<comment type="caution">
    <text evidence="2">The sequence shown here is derived from an EMBL/GenBank/DDBJ whole genome shotgun (WGS) entry which is preliminary data.</text>
</comment>
<dbReference type="GO" id="GO:0009243">
    <property type="term" value="P:O antigen biosynthetic process"/>
    <property type="evidence" value="ECO:0007669"/>
    <property type="project" value="InterPro"/>
</dbReference>
<dbReference type="NCBIfam" id="TIGR02623">
    <property type="entry name" value="G1P_cyt_trans"/>
    <property type="match status" value="1"/>
</dbReference>
<dbReference type="PANTHER" id="PTHR47183">
    <property type="entry name" value="GLUCOSE-1-PHOSPHATE CYTIDYLYLTRANSFERASE-RELATED"/>
    <property type="match status" value="1"/>
</dbReference>
<dbReference type="Proteomes" id="UP000238811">
    <property type="component" value="Unassembled WGS sequence"/>
</dbReference>
<accession>A0A2S9TPU7</accession>
<dbReference type="InterPro" id="IPR005835">
    <property type="entry name" value="NTP_transferase_dom"/>
</dbReference>
<name>A0A2S9TPU7_9BACT</name>
<dbReference type="GO" id="GO:0047343">
    <property type="term" value="F:glucose-1-phosphate cytidylyltransferase activity"/>
    <property type="evidence" value="ECO:0007669"/>
    <property type="project" value="InterPro"/>
</dbReference>
<dbReference type="InterPro" id="IPR029044">
    <property type="entry name" value="Nucleotide-diphossugar_trans"/>
</dbReference>
<dbReference type="AlphaFoldDB" id="A0A2S9TPU7"/>
<dbReference type="PANTHER" id="PTHR47183:SF1">
    <property type="entry name" value="GLUCOSE-1-PHOSPHATE CYTIDYLYLTRANSFERASE"/>
    <property type="match status" value="1"/>
</dbReference>
<evidence type="ECO:0000259" key="1">
    <source>
        <dbReference type="Pfam" id="PF00483"/>
    </source>
</evidence>
<organism evidence="2 3">
    <name type="scientific">Aliarcobacter cryaerophilus</name>
    <dbReference type="NCBI Taxonomy" id="28198"/>
    <lineage>
        <taxon>Bacteria</taxon>
        <taxon>Pseudomonadati</taxon>
        <taxon>Campylobacterota</taxon>
        <taxon>Epsilonproteobacteria</taxon>
        <taxon>Campylobacterales</taxon>
        <taxon>Arcobacteraceae</taxon>
        <taxon>Aliarcobacter</taxon>
    </lineage>
</organism>
<dbReference type="Pfam" id="PF00483">
    <property type="entry name" value="NTP_transferase"/>
    <property type="match status" value="1"/>
</dbReference>
<proteinExistence type="predicted"/>
<feature type="domain" description="Nucleotidyl transferase" evidence="1">
    <location>
        <begin position="2"/>
        <end position="200"/>
    </location>
</feature>
<gene>
    <name evidence="2" type="primary">rfbF</name>
    <name evidence="2" type="ORF">CJ668_04535</name>
</gene>